<protein>
    <submittedName>
        <fullName evidence="1">Uncharacterized protein</fullName>
    </submittedName>
</protein>
<reference evidence="2" key="1">
    <citation type="submission" date="2016-10" db="EMBL/GenBank/DDBJ databases">
        <authorList>
            <person name="Varghese N."/>
            <person name="Submissions S."/>
        </authorList>
    </citation>
    <scope>NUCLEOTIDE SEQUENCE [LARGE SCALE GENOMIC DNA]</scope>
    <source>
        <strain evidence="2">OV426</strain>
    </source>
</reference>
<name>A0A1I4XGE4_9GAMM</name>
<evidence type="ECO:0000313" key="1">
    <source>
        <dbReference type="EMBL" id="SFN24752.1"/>
    </source>
</evidence>
<dbReference type="Proteomes" id="UP000198968">
    <property type="component" value="Unassembled WGS sequence"/>
</dbReference>
<gene>
    <name evidence="1" type="ORF">SAMN05428971_0706</name>
</gene>
<organism evidence="1 2">
    <name type="scientific">Candidatus Pantoea varia</name>
    <dbReference type="NCBI Taxonomy" id="1881036"/>
    <lineage>
        <taxon>Bacteria</taxon>
        <taxon>Pseudomonadati</taxon>
        <taxon>Pseudomonadota</taxon>
        <taxon>Gammaproteobacteria</taxon>
        <taxon>Enterobacterales</taxon>
        <taxon>Erwiniaceae</taxon>
        <taxon>Pantoea</taxon>
    </lineage>
</organism>
<sequence length="53" mass="6227">MLESKSEEISIAFMIIQRLFAIEPVMNVAKLLKAADWTCRHSYLLSRTFPYTY</sequence>
<keyword evidence="2" id="KW-1185">Reference proteome</keyword>
<accession>A0A1I4XGE4</accession>
<proteinExistence type="predicted"/>
<evidence type="ECO:0000313" key="2">
    <source>
        <dbReference type="Proteomes" id="UP000198968"/>
    </source>
</evidence>
<dbReference type="AlphaFoldDB" id="A0A1I4XGE4"/>
<dbReference type="EMBL" id="FOVG01000001">
    <property type="protein sequence ID" value="SFN24752.1"/>
    <property type="molecule type" value="Genomic_DNA"/>
</dbReference>